<evidence type="ECO:0000256" key="7">
    <source>
        <dbReference type="ARBA" id="ARBA00022670"/>
    </source>
</evidence>
<dbReference type="GO" id="GO:0042597">
    <property type="term" value="C:periplasmic space"/>
    <property type="evidence" value="ECO:0007669"/>
    <property type="project" value="UniProtKB-SubCell"/>
</dbReference>
<comment type="subcellular location">
    <subcellularLocation>
        <location evidence="3">Periplasm</location>
    </subcellularLocation>
</comment>
<keyword evidence="7 20" id="KW-0645">Protease</keyword>
<feature type="domain" description="PDZ" evidence="19">
    <location>
        <begin position="277"/>
        <end position="347"/>
    </location>
</feature>
<dbReference type="GO" id="GO:0004252">
    <property type="term" value="F:serine-type endopeptidase activity"/>
    <property type="evidence" value="ECO:0007669"/>
    <property type="project" value="InterPro"/>
</dbReference>
<dbReference type="InterPro" id="IPR001940">
    <property type="entry name" value="Peptidase_S1C"/>
</dbReference>
<dbReference type="Gene3D" id="2.30.42.10">
    <property type="match status" value="2"/>
</dbReference>
<keyword evidence="10" id="KW-0574">Periplasm</keyword>
<evidence type="ECO:0000256" key="6">
    <source>
        <dbReference type="ARBA" id="ARBA00013958"/>
    </source>
</evidence>
<dbReference type="AlphaFoldDB" id="A0A3M2I4D5"/>
<name>A0A3M2I4D5_9GAMM</name>
<dbReference type="PANTHER" id="PTHR22939:SF130">
    <property type="entry name" value="PERIPLASMIC SERINE ENDOPROTEASE DEGP-LIKE-RELATED"/>
    <property type="match status" value="1"/>
</dbReference>
<dbReference type="SUPFAM" id="SSF50494">
    <property type="entry name" value="Trypsin-like serine proteases"/>
    <property type="match status" value="1"/>
</dbReference>
<reference evidence="20 21" key="1">
    <citation type="submission" date="2018-10" db="EMBL/GenBank/DDBJ databases">
        <title>Proposal of Lysobacter pythonis sp. nov. isolated from royal pythons (Python regius).</title>
        <authorList>
            <person name="Hans-Juergen B."/>
            <person name="Huptas C."/>
            <person name="Sandra B."/>
            <person name="Igor L."/>
            <person name="Joachim S."/>
            <person name="Siegfried S."/>
            <person name="Mareike W."/>
            <person name="Peter K."/>
        </authorList>
    </citation>
    <scope>NUCLEOTIDE SEQUENCE [LARGE SCALE GENOMIC DNA]</scope>
    <source>
        <strain evidence="20 21">4284/11</strain>
    </source>
</reference>
<evidence type="ECO:0000256" key="5">
    <source>
        <dbReference type="ARBA" id="ARBA00013035"/>
    </source>
</evidence>
<comment type="function">
    <text evidence="2">Might be efficient in the degradation of transiently denatured and unfolded proteins which accumulate in the periplasm following stress conditions.</text>
</comment>
<dbReference type="FunFam" id="2.40.10.120:FF:000007">
    <property type="entry name" value="Periplasmic serine endoprotease DegP-like"/>
    <property type="match status" value="1"/>
</dbReference>
<dbReference type="NCBIfam" id="TIGR02037">
    <property type="entry name" value="degP_htrA_DO"/>
    <property type="match status" value="1"/>
</dbReference>
<evidence type="ECO:0000256" key="10">
    <source>
        <dbReference type="ARBA" id="ARBA00022764"/>
    </source>
</evidence>
<feature type="chain" id="PRO_5039408558" description="Probable periplasmic serine endoprotease DegP-like" evidence="18">
    <location>
        <begin position="20"/>
        <end position="507"/>
    </location>
</feature>
<feature type="binding site" evidence="16">
    <location>
        <begin position="235"/>
        <end position="237"/>
    </location>
    <ligand>
        <name>substrate</name>
    </ligand>
</feature>
<dbReference type="PRINTS" id="PR00834">
    <property type="entry name" value="PROTEASES2C"/>
</dbReference>
<comment type="similarity">
    <text evidence="4">Belongs to the peptidase S1C family.</text>
</comment>
<gene>
    <name evidence="20" type="ORF">EBB59_07420</name>
</gene>
<dbReference type="RefSeq" id="WP_122101537.1">
    <property type="nucleotide sequence ID" value="NZ_RFLY01000008.1"/>
</dbReference>
<evidence type="ECO:0000256" key="15">
    <source>
        <dbReference type="PIRSR" id="PIRSR611782-1"/>
    </source>
</evidence>
<dbReference type="PANTHER" id="PTHR22939">
    <property type="entry name" value="SERINE PROTEASE FAMILY S1C HTRA-RELATED"/>
    <property type="match status" value="1"/>
</dbReference>
<feature type="active site" description="Charge relay system" evidence="15">
    <location>
        <position position="134"/>
    </location>
</feature>
<dbReference type="InterPro" id="IPR001478">
    <property type="entry name" value="PDZ"/>
</dbReference>
<dbReference type="Pfam" id="PF13365">
    <property type="entry name" value="Trypsin_2"/>
    <property type="match status" value="1"/>
</dbReference>
<dbReference type="InterPro" id="IPR036034">
    <property type="entry name" value="PDZ_sf"/>
</dbReference>
<feature type="active site" description="Charge relay system" evidence="15">
    <location>
        <position position="164"/>
    </location>
</feature>
<organism evidence="20 21">
    <name type="scientific">Solilutibacter pythonis</name>
    <dbReference type="NCBI Taxonomy" id="2483112"/>
    <lineage>
        <taxon>Bacteria</taxon>
        <taxon>Pseudomonadati</taxon>
        <taxon>Pseudomonadota</taxon>
        <taxon>Gammaproteobacteria</taxon>
        <taxon>Lysobacterales</taxon>
        <taxon>Lysobacteraceae</taxon>
        <taxon>Solilutibacter</taxon>
    </lineage>
</organism>
<dbReference type="InterPro" id="IPR009003">
    <property type="entry name" value="Peptidase_S1_PA"/>
</dbReference>
<keyword evidence="11" id="KW-0378">Hydrolase</keyword>
<evidence type="ECO:0000256" key="12">
    <source>
        <dbReference type="ARBA" id="ARBA00022825"/>
    </source>
</evidence>
<feature type="binding site" evidence="16">
    <location>
        <position position="164"/>
    </location>
    <ligand>
        <name>substrate</name>
    </ligand>
</feature>
<evidence type="ECO:0000256" key="3">
    <source>
        <dbReference type="ARBA" id="ARBA00004418"/>
    </source>
</evidence>
<keyword evidence="8 18" id="KW-0732">Signal</keyword>
<evidence type="ECO:0000256" key="17">
    <source>
        <dbReference type="SAM" id="MobiDB-lite"/>
    </source>
</evidence>
<protein>
    <recommendedName>
        <fullName evidence="6">Probable periplasmic serine endoprotease DegP-like</fullName>
        <ecNumber evidence="5">3.4.21.107</ecNumber>
    </recommendedName>
    <alternativeName>
        <fullName evidence="14">Protease Do</fullName>
    </alternativeName>
</protein>
<evidence type="ECO:0000256" key="13">
    <source>
        <dbReference type="ARBA" id="ARBA00023016"/>
    </source>
</evidence>
<dbReference type="EC" id="3.4.21.107" evidence="5"/>
<feature type="signal peptide" evidence="18">
    <location>
        <begin position="1"/>
        <end position="19"/>
    </location>
</feature>
<evidence type="ECO:0000256" key="16">
    <source>
        <dbReference type="PIRSR" id="PIRSR611782-2"/>
    </source>
</evidence>
<proteinExistence type="inferred from homology"/>
<evidence type="ECO:0000259" key="19">
    <source>
        <dbReference type="PROSITE" id="PS50106"/>
    </source>
</evidence>
<dbReference type="OrthoDB" id="9758917at2"/>
<evidence type="ECO:0000256" key="8">
    <source>
        <dbReference type="ARBA" id="ARBA00022729"/>
    </source>
</evidence>
<evidence type="ECO:0000256" key="4">
    <source>
        <dbReference type="ARBA" id="ARBA00010541"/>
    </source>
</evidence>
<dbReference type="CDD" id="cd10839">
    <property type="entry name" value="cpPDZ1_DegP-like"/>
    <property type="match status" value="1"/>
</dbReference>
<evidence type="ECO:0000256" key="1">
    <source>
        <dbReference type="ARBA" id="ARBA00001772"/>
    </source>
</evidence>
<evidence type="ECO:0000256" key="18">
    <source>
        <dbReference type="SAM" id="SignalP"/>
    </source>
</evidence>
<dbReference type="SMART" id="SM00228">
    <property type="entry name" value="PDZ"/>
    <property type="match status" value="2"/>
</dbReference>
<dbReference type="SUPFAM" id="SSF50156">
    <property type="entry name" value="PDZ domain-like"/>
    <property type="match status" value="2"/>
</dbReference>
<dbReference type="EMBL" id="RFLY01000008">
    <property type="protein sequence ID" value="RMH93064.1"/>
    <property type="molecule type" value="Genomic_DNA"/>
</dbReference>
<keyword evidence="13" id="KW-0346">Stress response</keyword>
<feature type="binding site" evidence="16">
    <location>
        <position position="134"/>
    </location>
    <ligand>
        <name>substrate</name>
    </ligand>
</feature>
<keyword evidence="9" id="KW-0677">Repeat</keyword>
<evidence type="ECO:0000256" key="2">
    <source>
        <dbReference type="ARBA" id="ARBA00002610"/>
    </source>
</evidence>
<dbReference type="PROSITE" id="PS50106">
    <property type="entry name" value="PDZ"/>
    <property type="match status" value="1"/>
</dbReference>
<evidence type="ECO:0000256" key="11">
    <source>
        <dbReference type="ARBA" id="ARBA00022801"/>
    </source>
</evidence>
<dbReference type="InterPro" id="IPR011782">
    <property type="entry name" value="Pept_S1C_Do"/>
</dbReference>
<dbReference type="Gene3D" id="2.40.10.120">
    <property type="match status" value="1"/>
</dbReference>
<dbReference type="Pfam" id="PF13180">
    <property type="entry name" value="PDZ_2"/>
    <property type="match status" value="2"/>
</dbReference>
<sequence>MKKILHPCLLAPLTVIATAGVVVLPSACAQQAGPPAPVATVPATPGPELVSGLPDFTRLVDKVGPAVVSVEVRTAPRGNAMGRDPMAEIFRRFGMPMPPGMQGPRGSMPQQPRGVSLGTGFLISADGYVLTNHHVVDNADEISIRLSDRRELKAKLVGSDEQSDVALLKVEAKNLPALSLGDSARVKPGQWVVAIGSPYGLDHSVTAGIVSAIGRSTGNQRYVPFIQTDVAINRGNSGGPLLNTRGEVVGINSQIFSVSGGFQGISFAIPIDTAMNAVEQLKKSGQVRRGMLGVNMNPEISSGLARSMGLPDTRGALVADVQPGGAAAKAGIQPGDVVRSFNGTPIEVYSDLPPMVGALPPGSKVKLGIWRDGRERGIEVVLGEAGPDRAPGFGRRDDAPATGAPSPSAAGLLGLRIVELDADDRRQLGLKADEGVGVVGVESRAAREAQVLPGDVILSVGRTPVGSAAALRGALASVKAGDTVTLRLAGIPNRSAPRFVAIRTGGD</sequence>
<feature type="active site" description="Charge relay system" evidence="15">
    <location>
        <position position="237"/>
    </location>
</feature>
<keyword evidence="21" id="KW-1185">Reference proteome</keyword>
<evidence type="ECO:0000313" key="21">
    <source>
        <dbReference type="Proteomes" id="UP000275012"/>
    </source>
</evidence>
<dbReference type="GO" id="GO:0006508">
    <property type="term" value="P:proteolysis"/>
    <property type="evidence" value="ECO:0007669"/>
    <property type="project" value="UniProtKB-KW"/>
</dbReference>
<feature type="region of interest" description="Disordered" evidence="17">
    <location>
        <begin position="384"/>
        <end position="407"/>
    </location>
</feature>
<evidence type="ECO:0000313" key="20">
    <source>
        <dbReference type="EMBL" id="RMH93064.1"/>
    </source>
</evidence>
<evidence type="ECO:0000256" key="14">
    <source>
        <dbReference type="ARBA" id="ARBA00032850"/>
    </source>
</evidence>
<comment type="caution">
    <text evidence="20">The sequence shown here is derived from an EMBL/GenBank/DDBJ whole genome shotgun (WGS) entry which is preliminary data.</text>
</comment>
<evidence type="ECO:0000256" key="9">
    <source>
        <dbReference type="ARBA" id="ARBA00022737"/>
    </source>
</evidence>
<dbReference type="Proteomes" id="UP000275012">
    <property type="component" value="Unassembled WGS sequence"/>
</dbReference>
<accession>A0A3M2I4D5</accession>
<comment type="catalytic activity">
    <reaction evidence="1">
        <text>Acts on substrates that are at least partially unfolded. The cleavage site P1 residue is normally between a pair of hydrophobic residues, such as Val-|-Val.</text>
        <dbReference type="EC" id="3.4.21.107"/>
    </reaction>
</comment>
<keyword evidence="12" id="KW-0720">Serine protease</keyword>